<dbReference type="PROSITE" id="PS00455">
    <property type="entry name" value="AMP_BINDING"/>
    <property type="match status" value="1"/>
</dbReference>
<evidence type="ECO:0000256" key="3">
    <source>
        <dbReference type="ARBA" id="ARBA00023098"/>
    </source>
</evidence>
<dbReference type="EMBL" id="CAKLCM010000002">
    <property type="protein sequence ID" value="CAH0526821.1"/>
    <property type="molecule type" value="Genomic_DNA"/>
</dbReference>
<dbReference type="Proteomes" id="UP000838160">
    <property type="component" value="Unassembled WGS sequence"/>
</dbReference>
<reference evidence="6" key="1">
    <citation type="submission" date="2021-12" db="EMBL/GenBank/DDBJ databases">
        <authorList>
            <person name="Rodrigo-Torres L."/>
            <person name="Arahal R. D."/>
            <person name="Lucena T."/>
        </authorList>
    </citation>
    <scope>NUCLEOTIDE SEQUENCE</scope>
    <source>
        <strain evidence="6">CECT 8226</strain>
    </source>
</reference>
<dbReference type="InterPro" id="IPR042099">
    <property type="entry name" value="ANL_N_sf"/>
</dbReference>
<dbReference type="CDD" id="cd05907">
    <property type="entry name" value="VL_LC_FACS_like"/>
    <property type="match status" value="1"/>
</dbReference>
<comment type="caution">
    <text evidence="6">The sequence shown here is derived from an EMBL/GenBank/DDBJ whole genome shotgun (WGS) entry which is preliminary data.</text>
</comment>
<evidence type="ECO:0000256" key="1">
    <source>
        <dbReference type="ARBA" id="ARBA00022598"/>
    </source>
</evidence>
<feature type="compositionally biased region" description="Basic and acidic residues" evidence="4">
    <location>
        <begin position="599"/>
        <end position="631"/>
    </location>
</feature>
<dbReference type="PANTHER" id="PTHR43272:SF32">
    <property type="entry name" value="AMP-DEPENDENT SYNTHETASE_LIGASE DOMAIN-CONTAINING PROTEIN"/>
    <property type="match status" value="1"/>
</dbReference>
<dbReference type="SUPFAM" id="SSF56801">
    <property type="entry name" value="Acetyl-CoA synthetase-like"/>
    <property type="match status" value="1"/>
</dbReference>
<dbReference type="InterPro" id="IPR020845">
    <property type="entry name" value="AMP-binding_CS"/>
</dbReference>
<proteinExistence type="predicted"/>
<evidence type="ECO:0000313" key="6">
    <source>
        <dbReference type="EMBL" id="CAH0526821.1"/>
    </source>
</evidence>
<sequence length="631" mass="71544">MANLDFHIVTKIRERIAQGGDRIALKHKVNQVWQGISWTEFGKSIDSLSLALLKNGIQIQDKIGIIANNMPKWTITDLGALQVRAVTVPIYPTNTAAQTRYIVQNADVKILFVGEQDQLDVAISIFDDCPQLDWIVVLSDEQALPDLPYVVSWSKFIEQADSQFQTELDDRISQANEDDLLTLIYTSGTTGQPKGVMLDYANFAAQLKGHDLRLSLSESDVSLCFLPLSHVFERAWTYYVLYKGGTNCYLQDTMQVRDALGEIRPTVMSAVPRFYEKIFSAIHERVSKAPIHKKILFTWAVNMGAKMAQCRQDDVKPSWLLQKSHAMGDKIVLKKLRELLGGRINFMPCGGAKLDETIGRFFQAIGINVKLGYGMTETTATVSCWDDTCYNPSSIGMPMPGAEVKIGENSEILVRGPMVMRGYYKLPEETKKTFDSEGFLKTGDAGEFDEQGNLFITDRIKELMKTSNGKYIAPQAIEGAIGKDHYIEQIAVIADTRKFVSALIVPCFDTLEEYAKELNIAYQDRLELIKHHQIVEMFEKRISGLQTELAKFEQVKKFKLLPKGFSMDQGELTPTQKLRRKVINDRYQDEIEEMYTDNPKAKQENKKQENKKQESKQHESKSKQPENKSQD</sequence>
<protein>
    <submittedName>
        <fullName evidence="6">Long-chain-fatty-acid--CoA ligase FadD15</fullName>
        <ecNumber evidence="6">6.2.1.3</ecNumber>
    </submittedName>
</protein>
<dbReference type="Pfam" id="PF23562">
    <property type="entry name" value="AMP-binding_C_3"/>
    <property type="match status" value="1"/>
</dbReference>
<accession>A0ABN8DGS5</accession>
<evidence type="ECO:0000313" key="7">
    <source>
        <dbReference type="Proteomes" id="UP000838160"/>
    </source>
</evidence>
<name>A0ABN8DGS5_9VIBR</name>
<dbReference type="Gene3D" id="3.40.50.12780">
    <property type="entry name" value="N-terminal domain of ligase-like"/>
    <property type="match status" value="1"/>
</dbReference>
<evidence type="ECO:0000256" key="2">
    <source>
        <dbReference type="ARBA" id="ARBA00022832"/>
    </source>
</evidence>
<dbReference type="GO" id="GO:0004467">
    <property type="term" value="F:long-chain fatty acid-CoA ligase activity"/>
    <property type="evidence" value="ECO:0007669"/>
    <property type="project" value="UniProtKB-EC"/>
</dbReference>
<organism evidence="6 7">
    <name type="scientific">Vibrio hippocampi</name>
    <dbReference type="NCBI Taxonomy" id="654686"/>
    <lineage>
        <taxon>Bacteria</taxon>
        <taxon>Pseudomonadati</taxon>
        <taxon>Pseudomonadota</taxon>
        <taxon>Gammaproteobacteria</taxon>
        <taxon>Vibrionales</taxon>
        <taxon>Vibrionaceae</taxon>
        <taxon>Vibrio</taxon>
    </lineage>
</organism>
<keyword evidence="7" id="KW-1185">Reference proteome</keyword>
<keyword evidence="3" id="KW-0443">Lipid metabolism</keyword>
<feature type="region of interest" description="Disordered" evidence="4">
    <location>
        <begin position="589"/>
        <end position="631"/>
    </location>
</feature>
<keyword evidence="1 6" id="KW-0436">Ligase</keyword>
<evidence type="ECO:0000256" key="4">
    <source>
        <dbReference type="SAM" id="MobiDB-lite"/>
    </source>
</evidence>
<dbReference type="Pfam" id="PF00501">
    <property type="entry name" value="AMP-binding"/>
    <property type="match status" value="1"/>
</dbReference>
<evidence type="ECO:0000259" key="5">
    <source>
        <dbReference type="Pfam" id="PF00501"/>
    </source>
</evidence>
<dbReference type="EC" id="6.2.1.3" evidence="6"/>
<feature type="domain" description="AMP-dependent synthetase/ligase" evidence="5">
    <location>
        <begin position="13"/>
        <end position="424"/>
    </location>
</feature>
<gene>
    <name evidence="6" type="ORF">VHP8226_02197</name>
</gene>
<keyword evidence="2" id="KW-0276">Fatty acid metabolism</keyword>
<dbReference type="PANTHER" id="PTHR43272">
    <property type="entry name" value="LONG-CHAIN-FATTY-ACID--COA LIGASE"/>
    <property type="match status" value="1"/>
</dbReference>
<dbReference type="InterPro" id="IPR000873">
    <property type="entry name" value="AMP-dep_synth/lig_dom"/>
</dbReference>